<name>A0A554NG37_9EURY</name>
<keyword evidence="1" id="KW-1133">Transmembrane helix</keyword>
<dbReference type="InParanoid" id="A0A554NG37"/>
<dbReference type="OrthoDB" id="214462at2157"/>
<reference evidence="3 4" key="1">
    <citation type="submission" date="2018-06" db="EMBL/GenBank/DDBJ databases">
        <title>Natronomonas sp. F16-60 a new haloarchaeon isolated from a solar saltern of Isla Cristina, Huelva, Spain.</title>
        <authorList>
            <person name="Duran-Viseras A."/>
            <person name="Sanchez-Porro C."/>
            <person name="Ventosa A."/>
        </authorList>
    </citation>
    <scope>NUCLEOTIDE SEQUENCE [LARGE SCALE GENOMIC DNA]</scope>
    <source>
        <strain evidence="3 4">F16-60</strain>
    </source>
</reference>
<protein>
    <recommendedName>
        <fullName evidence="2">DUF7315 domain-containing protein</fullName>
    </recommendedName>
</protein>
<evidence type="ECO:0000259" key="2">
    <source>
        <dbReference type="Pfam" id="PF23997"/>
    </source>
</evidence>
<evidence type="ECO:0000256" key="1">
    <source>
        <dbReference type="SAM" id="Phobius"/>
    </source>
</evidence>
<proteinExistence type="predicted"/>
<keyword evidence="1" id="KW-0812">Transmembrane</keyword>
<accession>A0A554NG37</accession>
<organism evidence="3 4">
    <name type="scientific">Haloglomus irregulare</name>
    <dbReference type="NCBI Taxonomy" id="2234134"/>
    <lineage>
        <taxon>Archaea</taxon>
        <taxon>Methanobacteriati</taxon>
        <taxon>Methanobacteriota</taxon>
        <taxon>Stenosarchaea group</taxon>
        <taxon>Halobacteria</taxon>
        <taxon>Halobacteriales</taxon>
        <taxon>Natronomonadaceae</taxon>
        <taxon>Haloglomus</taxon>
    </lineage>
</organism>
<feature type="domain" description="DUF7315" evidence="2">
    <location>
        <begin position="1"/>
        <end position="81"/>
    </location>
</feature>
<evidence type="ECO:0000313" key="4">
    <source>
        <dbReference type="Proteomes" id="UP000319894"/>
    </source>
</evidence>
<dbReference type="Proteomes" id="UP000319894">
    <property type="component" value="Unassembled WGS sequence"/>
</dbReference>
<feature type="transmembrane region" description="Helical" evidence="1">
    <location>
        <begin position="44"/>
        <end position="65"/>
    </location>
</feature>
<gene>
    <name evidence="3" type="ORF">DP107_00065</name>
</gene>
<sequence>MVVPLALYKRITVFSTLFAVVAVLAGFLMLDAATGRASRQLSEVNAGLAVAGLLSIGAGAAVYAFSTRFRTPGMGNPKDGES</sequence>
<dbReference type="InterPro" id="IPR055739">
    <property type="entry name" value="DUF7315"/>
</dbReference>
<keyword evidence="4" id="KW-1185">Reference proteome</keyword>
<feature type="transmembrane region" description="Helical" evidence="1">
    <location>
        <begin position="12"/>
        <end position="32"/>
    </location>
</feature>
<dbReference type="EMBL" id="QMDX01000001">
    <property type="protein sequence ID" value="TSD16265.1"/>
    <property type="molecule type" value="Genomic_DNA"/>
</dbReference>
<evidence type="ECO:0000313" key="3">
    <source>
        <dbReference type="EMBL" id="TSD16265.1"/>
    </source>
</evidence>
<comment type="caution">
    <text evidence="3">The sequence shown here is derived from an EMBL/GenBank/DDBJ whole genome shotgun (WGS) entry which is preliminary data.</text>
</comment>
<dbReference type="Pfam" id="PF23997">
    <property type="entry name" value="DUF7315"/>
    <property type="match status" value="1"/>
</dbReference>
<dbReference type="AlphaFoldDB" id="A0A554NG37"/>
<keyword evidence="1" id="KW-0472">Membrane</keyword>